<name>A0A3B1AB25_9ZZZZ</name>
<dbReference type="GO" id="GO:0000160">
    <property type="term" value="P:phosphorelay signal transduction system"/>
    <property type="evidence" value="ECO:0007669"/>
    <property type="project" value="InterPro"/>
</dbReference>
<dbReference type="InterPro" id="IPR025944">
    <property type="entry name" value="Sigma_54_int_dom_CS"/>
</dbReference>
<keyword evidence="4" id="KW-0238">DNA-binding</keyword>
<sequence>MAKKPKLKPLLVIEDDPGLQSQLRWCFEGYDVIVAGDRLAALAAMQKHRPAVVTLDLGLPPDPANASEGLATLEEILARYPHTKIIVVTGNDDRDNAVKAVSRGAYDFYQKPVEPEILGMIIARAHTLYDLEEEHRQLQQVQTTQLEGVIGASPQMQKACRMVEKVAPSDVTTLLLGESGTGKELFARALHNLSPRKSGPFIAINCAAIPEALLESELFGHEKGAFTGASKQTRGKIEYADGGTFFLDEVGDLPQSLQAKMLRFLQERVIERVGGRSEIPVDVRVICATHQNLQALIGEGQFREDLYYRISEITLQIPPLREREGDNLMLARVFLERFCRDHRQSLKGFSPEALQAIESYHWPGNVRELENKVKRAVIMADGDYVMAEDIELDVDVGDAGAPLQLDLRQVREEAERKALQRALTLANDNVTQAAELLNVSRPTLYDLLSKYGLK</sequence>
<keyword evidence="2" id="KW-0067">ATP-binding</keyword>
<dbReference type="PROSITE" id="PS00688">
    <property type="entry name" value="SIGMA54_INTERACT_3"/>
    <property type="match status" value="1"/>
</dbReference>
<dbReference type="InterPro" id="IPR058031">
    <property type="entry name" value="AAA_lid_NorR"/>
</dbReference>
<proteinExistence type="predicted"/>
<keyword evidence="3" id="KW-0805">Transcription regulation</keyword>
<dbReference type="InterPro" id="IPR014264">
    <property type="entry name" value="PEP-CTERM_resp_reg"/>
</dbReference>
<dbReference type="Pfam" id="PF00072">
    <property type="entry name" value="Response_reg"/>
    <property type="match status" value="1"/>
</dbReference>
<evidence type="ECO:0000256" key="2">
    <source>
        <dbReference type="ARBA" id="ARBA00022840"/>
    </source>
</evidence>
<evidence type="ECO:0000256" key="1">
    <source>
        <dbReference type="ARBA" id="ARBA00022741"/>
    </source>
</evidence>
<dbReference type="PANTHER" id="PTHR32071">
    <property type="entry name" value="TRANSCRIPTIONAL REGULATORY PROTEIN"/>
    <property type="match status" value="1"/>
</dbReference>
<dbReference type="PROSITE" id="PS50110">
    <property type="entry name" value="RESPONSE_REGULATORY"/>
    <property type="match status" value="1"/>
</dbReference>
<dbReference type="PROSITE" id="PS00676">
    <property type="entry name" value="SIGMA54_INTERACT_2"/>
    <property type="match status" value="1"/>
</dbReference>
<dbReference type="InterPro" id="IPR027417">
    <property type="entry name" value="P-loop_NTPase"/>
</dbReference>
<accession>A0A3B1AB25</accession>
<dbReference type="SUPFAM" id="SSF52172">
    <property type="entry name" value="CheY-like"/>
    <property type="match status" value="1"/>
</dbReference>
<evidence type="ECO:0000256" key="4">
    <source>
        <dbReference type="ARBA" id="ARBA00023125"/>
    </source>
</evidence>
<dbReference type="InterPro" id="IPR003593">
    <property type="entry name" value="AAA+_ATPase"/>
</dbReference>
<dbReference type="GO" id="GO:0005524">
    <property type="term" value="F:ATP binding"/>
    <property type="evidence" value="ECO:0007669"/>
    <property type="project" value="UniProtKB-KW"/>
</dbReference>
<reference evidence="8" key="1">
    <citation type="submission" date="2018-06" db="EMBL/GenBank/DDBJ databases">
        <authorList>
            <person name="Zhirakovskaya E."/>
        </authorList>
    </citation>
    <scope>NUCLEOTIDE SEQUENCE</scope>
</reference>
<keyword evidence="1" id="KW-0547">Nucleotide-binding</keyword>
<dbReference type="Gene3D" id="3.40.50.300">
    <property type="entry name" value="P-loop containing nucleotide triphosphate hydrolases"/>
    <property type="match status" value="1"/>
</dbReference>
<dbReference type="InterPro" id="IPR025943">
    <property type="entry name" value="Sigma_54_int_dom_ATP-bd_2"/>
</dbReference>
<evidence type="ECO:0000259" key="7">
    <source>
        <dbReference type="PROSITE" id="PS50110"/>
    </source>
</evidence>
<protein>
    <submittedName>
        <fullName evidence="8">Response regulatory protein</fullName>
    </submittedName>
</protein>
<dbReference type="InterPro" id="IPR009057">
    <property type="entry name" value="Homeodomain-like_sf"/>
</dbReference>
<dbReference type="Gene3D" id="1.10.10.60">
    <property type="entry name" value="Homeodomain-like"/>
    <property type="match status" value="1"/>
</dbReference>
<dbReference type="PRINTS" id="PR01590">
    <property type="entry name" value="HTHFIS"/>
</dbReference>
<dbReference type="CDD" id="cd00156">
    <property type="entry name" value="REC"/>
    <property type="match status" value="1"/>
</dbReference>
<dbReference type="EMBL" id="UOFU01000301">
    <property type="protein sequence ID" value="VAX02929.1"/>
    <property type="molecule type" value="Genomic_DNA"/>
</dbReference>
<dbReference type="Pfam" id="PF25601">
    <property type="entry name" value="AAA_lid_14"/>
    <property type="match status" value="1"/>
</dbReference>
<keyword evidence="5" id="KW-0804">Transcription</keyword>
<dbReference type="SUPFAM" id="SSF46689">
    <property type="entry name" value="Homeodomain-like"/>
    <property type="match status" value="1"/>
</dbReference>
<dbReference type="SMART" id="SM00382">
    <property type="entry name" value="AAA"/>
    <property type="match status" value="1"/>
</dbReference>
<dbReference type="Gene3D" id="1.10.8.60">
    <property type="match status" value="1"/>
</dbReference>
<dbReference type="InterPro" id="IPR001789">
    <property type="entry name" value="Sig_transdc_resp-reg_receiver"/>
</dbReference>
<feature type="domain" description="Response regulatory" evidence="7">
    <location>
        <begin position="9"/>
        <end position="126"/>
    </location>
</feature>
<dbReference type="InterPro" id="IPR002197">
    <property type="entry name" value="HTH_Fis"/>
</dbReference>
<dbReference type="NCBIfam" id="TIGR02915">
    <property type="entry name" value="PEP_resp_reg"/>
    <property type="match status" value="1"/>
</dbReference>
<dbReference type="PROSITE" id="PS50045">
    <property type="entry name" value="SIGMA54_INTERACT_4"/>
    <property type="match status" value="1"/>
</dbReference>
<dbReference type="Pfam" id="PF02954">
    <property type="entry name" value="HTH_8"/>
    <property type="match status" value="1"/>
</dbReference>
<dbReference type="InterPro" id="IPR011006">
    <property type="entry name" value="CheY-like_superfamily"/>
</dbReference>
<dbReference type="Pfam" id="PF00158">
    <property type="entry name" value="Sigma54_activat"/>
    <property type="match status" value="1"/>
</dbReference>
<evidence type="ECO:0000313" key="8">
    <source>
        <dbReference type="EMBL" id="VAX02929.1"/>
    </source>
</evidence>
<evidence type="ECO:0000259" key="6">
    <source>
        <dbReference type="PROSITE" id="PS50045"/>
    </source>
</evidence>
<dbReference type="PANTHER" id="PTHR32071:SF113">
    <property type="entry name" value="ALGINATE BIOSYNTHESIS TRANSCRIPTIONAL REGULATORY PROTEIN ALGB"/>
    <property type="match status" value="1"/>
</dbReference>
<dbReference type="AlphaFoldDB" id="A0A3B1AB25"/>
<evidence type="ECO:0000256" key="5">
    <source>
        <dbReference type="ARBA" id="ARBA00023163"/>
    </source>
</evidence>
<dbReference type="CDD" id="cd00009">
    <property type="entry name" value="AAA"/>
    <property type="match status" value="1"/>
</dbReference>
<dbReference type="FunFam" id="3.40.50.300:FF:000006">
    <property type="entry name" value="DNA-binding transcriptional regulator NtrC"/>
    <property type="match status" value="1"/>
</dbReference>
<dbReference type="SUPFAM" id="SSF52540">
    <property type="entry name" value="P-loop containing nucleoside triphosphate hydrolases"/>
    <property type="match status" value="1"/>
</dbReference>
<dbReference type="SMART" id="SM00448">
    <property type="entry name" value="REC"/>
    <property type="match status" value="1"/>
</dbReference>
<evidence type="ECO:0000256" key="3">
    <source>
        <dbReference type="ARBA" id="ARBA00023015"/>
    </source>
</evidence>
<feature type="domain" description="Sigma-54 factor interaction" evidence="6">
    <location>
        <begin position="149"/>
        <end position="378"/>
    </location>
</feature>
<dbReference type="InterPro" id="IPR002078">
    <property type="entry name" value="Sigma_54_int"/>
</dbReference>
<organism evidence="8">
    <name type="scientific">hydrothermal vent metagenome</name>
    <dbReference type="NCBI Taxonomy" id="652676"/>
    <lineage>
        <taxon>unclassified sequences</taxon>
        <taxon>metagenomes</taxon>
        <taxon>ecological metagenomes</taxon>
    </lineage>
</organism>
<dbReference type="GO" id="GO:0006355">
    <property type="term" value="P:regulation of DNA-templated transcription"/>
    <property type="evidence" value="ECO:0007669"/>
    <property type="project" value="InterPro"/>
</dbReference>
<dbReference type="GO" id="GO:0043565">
    <property type="term" value="F:sequence-specific DNA binding"/>
    <property type="evidence" value="ECO:0007669"/>
    <property type="project" value="InterPro"/>
</dbReference>
<gene>
    <name evidence="8" type="ORF">MNBD_GAMMA20-161</name>
</gene>
<dbReference type="Gene3D" id="3.40.50.2300">
    <property type="match status" value="1"/>
</dbReference>